<organism evidence="3">
    <name type="scientific">Salmonella diarizonae</name>
    <dbReference type="NCBI Taxonomy" id="59204"/>
    <lineage>
        <taxon>Bacteria</taxon>
        <taxon>Pseudomonadati</taxon>
        <taxon>Pseudomonadota</taxon>
        <taxon>Gammaproteobacteria</taxon>
        <taxon>Enterobacterales</taxon>
        <taxon>Enterobacteriaceae</taxon>
        <taxon>Salmonella</taxon>
    </lineage>
</organism>
<dbReference type="Proteomes" id="UP000885362">
    <property type="component" value="Unassembled WGS sequence"/>
</dbReference>
<protein>
    <recommendedName>
        <fullName evidence="2">Toxin VasX N-terminal region domain-containing protein</fullName>
    </recommendedName>
</protein>
<dbReference type="AlphaFoldDB" id="A0A6C8Y0V7"/>
<feature type="domain" description="Toxin VasX N-terminal region" evidence="2">
    <location>
        <begin position="7"/>
        <end position="166"/>
    </location>
</feature>
<keyword evidence="1" id="KW-0812">Transmembrane</keyword>
<dbReference type="EMBL" id="RSHK01000024">
    <property type="protein sequence ID" value="MIE71830.1"/>
    <property type="molecule type" value="Genomic_DNA"/>
</dbReference>
<sequence length="860" mass="95080">MSQKQGCNFCTRQGLALLPVRPGIKGLDDRAPDFPATFTPQPVTAQGETAYTTRLLREGFLYIRNEMAGSWINYYVTQEGFYYPLPESGNVPPTVVDGKTKPCITEPAELARASLITLPVMPPPYQNGVFWFAWSEVEWTDAVRKQHEDAGYQARYMQRFDMNAWLNSGKAENVVSMSALTETVAEYSRGADSCDLRLWSPVYWKKAKVLDGTNLFQAAEALSPGKGGMILLSDPVAIVQELSALSNHRLATNFSNNPEYKRGLALSSALSGLKDAMCTQFARDLLAQDERLESRTRYGWETTGGIMIPAQPERANDLHELNNSVMETQVGERWAAYEKYIDRGKEKAFLKKYDDALLAYDSRIIVPMTEMYLDWMKSGELLDYLDHNFDPEDVASGGVFIQAVADCITGMTDKKGASVYFCEQMSLPSVTARNILLRATVMNNTSWTQQINSSVSGGRYDNLPWDKLADGFKDITKGLNAGINLVMETYLSSVSSVLLAVARKSVEGALMPALVALASCSGHALKTVQLTGERKHFVSAVLEQLAELTDVDDRVSKDRLRHYIDIEMRRMKISGAEMNGKQESRFIVMIDIDEAKQLKSLPVVEREKALAKTIHSAEEINESVFPKYWRNKMSVVKGISTNRLAGDAATAVPLAGGVLSVVLQWNAVVGGGLPKNFESGSKFTANIVSAVGASAEAVDTVWREFRTIRLRGVVRLRYGAGMERFISSTLRRLVRIGVAAGIVAVLWDSWHAVDEFLIKDNGSFSQGVAYLASATGGGILWASAMGWFTLGPLWIIICLVLVFGSAIYLASKEKDKIQKWLAAMWWRAIPSDEKNIPAIMPETVEMDSFAKLMDPEGATA</sequence>
<evidence type="ECO:0000256" key="1">
    <source>
        <dbReference type="SAM" id="Phobius"/>
    </source>
</evidence>
<dbReference type="InterPro" id="IPR046864">
    <property type="entry name" value="VasX_N"/>
</dbReference>
<dbReference type="NCBIfam" id="NF041559">
    <property type="entry name" value="BTH_I2691_fam"/>
    <property type="match status" value="1"/>
</dbReference>
<dbReference type="InterPro" id="IPR048126">
    <property type="entry name" value="Toxin_VasX"/>
</dbReference>
<comment type="caution">
    <text evidence="3">The sequence shown here is derived from an EMBL/GenBank/DDBJ whole genome shotgun (WGS) entry which is preliminary data.</text>
</comment>
<dbReference type="CDD" id="cd20707">
    <property type="entry name" value="MIX_III"/>
    <property type="match status" value="1"/>
</dbReference>
<reference evidence="3" key="1">
    <citation type="submission" date="2018-08" db="EMBL/GenBank/DDBJ databases">
        <authorList>
            <consortium name="GenomeTrakr network: Whole genome sequencing for foodborne pathogen traceback"/>
        </authorList>
    </citation>
    <scope>NUCLEOTIDE SEQUENCE [LARGE SCALE GENOMIC DNA]</scope>
    <source>
        <strain evidence="3">FMA0132</strain>
    </source>
</reference>
<keyword evidence="1" id="KW-1133">Transmembrane helix</keyword>
<keyword evidence="1" id="KW-0472">Membrane</keyword>
<gene>
    <name evidence="3" type="ORF">EL06_21015</name>
</gene>
<evidence type="ECO:0000313" key="3">
    <source>
        <dbReference type="EMBL" id="MIE71830.1"/>
    </source>
</evidence>
<proteinExistence type="predicted"/>
<dbReference type="Pfam" id="PF20249">
    <property type="entry name" value="VasX_N"/>
    <property type="match status" value="1"/>
</dbReference>
<accession>A0A6C8Y0V7</accession>
<evidence type="ECO:0000259" key="2">
    <source>
        <dbReference type="Pfam" id="PF20249"/>
    </source>
</evidence>
<name>A0A6C8Y0V7_SALDZ</name>
<feature type="transmembrane region" description="Helical" evidence="1">
    <location>
        <begin position="793"/>
        <end position="811"/>
    </location>
</feature>